<dbReference type="EMBL" id="GG662853">
    <property type="protein sequence ID" value="EAR87525.1"/>
    <property type="molecule type" value="Genomic_DNA"/>
</dbReference>
<dbReference type="Gene3D" id="1.10.1300.10">
    <property type="entry name" value="3'5'-cyclic nucleotide phosphodiesterase, catalytic domain"/>
    <property type="match status" value="1"/>
</dbReference>
<evidence type="ECO:0000256" key="2">
    <source>
        <dbReference type="ARBA" id="ARBA00022801"/>
    </source>
</evidence>
<feature type="coiled-coil region" evidence="5">
    <location>
        <begin position="321"/>
        <end position="348"/>
    </location>
</feature>
<dbReference type="AlphaFoldDB" id="I7M6Z2"/>
<keyword evidence="5" id="KW-0175">Coiled coil</keyword>
<dbReference type="STRING" id="312017.I7M6Z2"/>
<dbReference type="InterPro" id="IPR023088">
    <property type="entry name" value="PDEase"/>
</dbReference>
<organism evidence="8 9">
    <name type="scientific">Tetrahymena thermophila (strain SB210)</name>
    <dbReference type="NCBI Taxonomy" id="312017"/>
    <lineage>
        <taxon>Eukaryota</taxon>
        <taxon>Sar</taxon>
        <taxon>Alveolata</taxon>
        <taxon>Ciliophora</taxon>
        <taxon>Intramacronucleata</taxon>
        <taxon>Oligohymenophorea</taxon>
        <taxon>Hymenostomatida</taxon>
        <taxon>Tetrahymenina</taxon>
        <taxon>Tetrahymenidae</taxon>
        <taxon>Tetrahymena</taxon>
    </lineage>
</organism>
<dbReference type="PRINTS" id="PR00387">
    <property type="entry name" value="PDIESTERASE1"/>
</dbReference>
<gene>
    <name evidence="8" type="ORF">TTHERM_00069320</name>
</gene>
<dbReference type="PANTHER" id="PTHR11347">
    <property type="entry name" value="CYCLIC NUCLEOTIDE PHOSPHODIESTERASE"/>
    <property type="match status" value="1"/>
</dbReference>
<keyword evidence="9" id="KW-1185">Reference proteome</keyword>
<dbReference type="GO" id="GO:0046872">
    <property type="term" value="F:metal ion binding"/>
    <property type="evidence" value="ECO:0007669"/>
    <property type="project" value="UniProtKB-KW"/>
</dbReference>
<dbReference type="Proteomes" id="UP000009168">
    <property type="component" value="Unassembled WGS sequence"/>
</dbReference>
<dbReference type="eggNOG" id="KOG3689">
    <property type="taxonomic scope" value="Eukaryota"/>
</dbReference>
<reference evidence="9" key="1">
    <citation type="journal article" date="2006" name="PLoS Biol.">
        <title>Macronuclear genome sequence of the ciliate Tetrahymena thermophila, a model eukaryote.</title>
        <authorList>
            <person name="Eisen J.A."/>
            <person name="Coyne R.S."/>
            <person name="Wu M."/>
            <person name="Wu D."/>
            <person name="Thiagarajan M."/>
            <person name="Wortman J.R."/>
            <person name="Badger J.H."/>
            <person name="Ren Q."/>
            <person name="Amedeo P."/>
            <person name="Jones K.M."/>
            <person name="Tallon L.J."/>
            <person name="Delcher A.L."/>
            <person name="Salzberg S.L."/>
            <person name="Silva J.C."/>
            <person name="Haas B.J."/>
            <person name="Majoros W.H."/>
            <person name="Farzad M."/>
            <person name="Carlton J.M."/>
            <person name="Smith R.K. Jr."/>
            <person name="Garg J."/>
            <person name="Pearlman R.E."/>
            <person name="Karrer K.M."/>
            <person name="Sun L."/>
            <person name="Manning G."/>
            <person name="Elde N.C."/>
            <person name="Turkewitz A.P."/>
            <person name="Asai D.J."/>
            <person name="Wilkes D.E."/>
            <person name="Wang Y."/>
            <person name="Cai H."/>
            <person name="Collins K."/>
            <person name="Stewart B.A."/>
            <person name="Lee S.R."/>
            <person name="Wilamowska K."/>
            <person name="Weinberg Z."/>
            <person name="Ruzzo W.L."/>
            <person name="Wloga D."/>
            <person name="Gaertig J."/>
            <person name="Frankel J."/>
            <person name="Tsao C.-C."/>
            <person name="Gorovsky M.A."/>
            <person name="Keeling P.J."/>
            <person name="Waller R.F."/>
            <person name="Patron N.J."/>
            <person name="Cherry J.M."/>
            <person name="Stover N.A."/>
            <person name="Krieger C.J."/>
            <person name="del Toro C."/>
            <person name="Ryder H.F."/>
            <person name="Williamson S.C."/>
            <person name="Barbeau R.A."/>
            <person name="Hamilton E.P."/>
            <person name="Orias E."/>
        </authorList>
    </citation>
    <scope>NUCLEOTIDE SEQUENCE [LARGE SCALE GENOMIC DNA]</scope>
    <source>
        <strain evidence="9">SB210</strain>
    </source>
</reference>
<feature type="binding site" evidence="4">
    <location>
        <position position="100"/>
    </location>
    <ligand>
        <name>Zn(2+)</name>
        <dbReference type="ChEBI" id="CHEBI:29105"/>
        <label>1</label>
    </ligand>
</feature>
<evidence type="ECO:0000256" key="3">
    <source>
        <dbReference type="PIRSR" id="PIRSR623088-1"/>
    </source>
</evidence>
<feature type="region of interest" description="Disordered" evidence="6">
    <location>
        <begin position="1"/>
        <end position="25"/>
    </location>
</feature>
<dbReference type="InParanoid" id="I7M6Z2"/>
<dbReference type="GO" id="GO:0004114">
    <property type="term" value="F:3',5'-cyclic-nucleotide phosphodiesterase activity"/>
    <property type="evidence" value="ECO:0007669"/>
    <property type="project" value="InterPro"/>
</dbReference>
<protein>
    <submittedName>
        <fullName evidence="8">3',5'-cyclic-nucleotide phosphodiesterase</fullName>
    </submittedName>
</protein>
<feature type="binding site" evidence="4">
    <location>
        <position position="137"/>
    </location>
    <ligand>
        <name>Zn(2+)</name>
        <dbReference type="ChEBI" id="CHEBI:29105"/>
        <label>1</label>
    </ligand>
</feature>
<dbReference type="HOGENOM" id="CLU_005940_6_1_1"/>
<name>I7M6Z2_TETTS</name>
<evidence type="ECO:0000256" key="6">
    <source>
        <dbReference type="SAM" id="MobiDB-lite"/>
    </source>
</evidence>
<dbReference type="PROSITE" id="PS51845">
    <property type="entry name" value="PDEASE_I_2"/>
    <property type="match status" value="1"/>
</dbReference>
<dbReference type="GO" id="GO:0007165">
    <property type="term" value="P:signal transduction"/>
    <property type="evidence" value="ECO:0007669"/>
    <property type="project" value="InterPro"/>
</dbReference>
<dbReference type="OrthoDB" id="74705at2759"/>
<dbReference type="InterPro" id="IPR003607">
    <property type="entry name" value="HD/PDEase_dom"/>
</dbReference>
<keyword evidence="2" id="KW-0378">Hydrolase</keyword>
<dbReference type="OMA" id="RAHWIEM"/>
<dbReference type="CDD" id="cd00077">
    <property type="entry name" value="HDc"/>
    <property type="match status" value="1"/>
</dbReference>
<evidence type="ECO:0000256" key="1">
    <source>
        <dbReference type="ARBA" id="ARBA00022723"/>
    </source>
</evidence>
<feature type="binding site" evidence="4">
    <location>
        <position position="248"/>
    </location>
    <ligand>
        <name>Zn(2+)</name>
        <dbReference type="ChEBI" id="CHEBI:29105"/>
        <label>1</label>
    </ligand>
</feature>
<evidence type="ECO:0000259" key="7">
    <source>
        <dbReference type="PROSITE" id="PS51845"/>
    </source>
</evidence>
<feature type="active site" description="Proton donor" evidence="3">
    <location>
        <position position="96"/>
    </location>
</feature>
<accession>I7M6Z2</accession>
<dbReference type="InterPro" id="IPR036971">
    <property type="entry name" value="PDEase_catalytic_dom_sf"/>
</dbReference>
<dbReference type="RefSeq" id="XP_001007770.1">
    <property type="nucleotide sequence ID" value="XM_001007770.3"/>
</dbReference>
<feature type="binding site" evidence="4">
    <location>
        <position position="137"/>
    </location>
    <ligand>
        <name>Zn(2+)</name>
        <dbReference type="ChEBI" id="CHEBI:29105"/>
        <label>2</label>
    </ligand>
</feature>
<evidence type="ECO:0000256" key="5">
    <source>
        <dbReference type="SAM" id="Coils"/>
    </source>
</evidence>
<feature type="binding site" evidence="4">
    <location>
        <position position="136"/>
    </location>
    <ligand>
        <name>Zn(2+)</name>
        <dbReference type="ChEBI" id="CHEBI:29105"/>
        <label>1</label>
    </ligand>
</feature>
<dbReference type="Pfam" id="PF00233">
    <property type="entry name" value="PDEase_I"/>
    <property type="match status" value="1"/>
</dbReference>
<keyword evidence="1 4" id="KW-0479">Metal-binding</keyword>
<feature type="domain" description="PDEase" evidence="7">
    <location>
        <begin position="18"/>
        <end position="345"/>
    </location>
</feature>
<evidence type="ECO:0000313" key="9">
    <source>
        <dbReference type="Proteomes" id="UP000009168"/>
    </source>
</evidence>
<proteinExistence type="predicted"/>
<dbReference type="SMART" id="SM00471">
    <property type="entry name" value="HDc"/>
    <property type="match status" value="1"/>
</dbReference>
<dbReference type="InterPro" id="IPR023174">
    <property type="entry name" value="PDEase_CS"/>
</dbReference>
<dbReference type="KEGG" id="tet:TTHERM_00069320"/>
<sequence length="354" mass="40811">MSTEENHALTNGHHHNGMNGDQNGQEKEINQNEIQQISSWNFNILTIPCIEKKFKVAILMFKDIDLLGILGQSSNKFQNFLVQLSNKYDYRGNPFHNFDHGITVAHGIYYIIKQGITNKHLNQLEKFSLLFSALCHDVDHTGHSNAYETNSKSELFTLYGNESPLEKHHYAQTIQIADQCGLFDSIPQDQLVIMKKYIQHNILATDMSKHNQIMNEFKENLPSLLKEDLAITEQQKINLCGALVHAADIGAPTRDFSISKEWSLRIAKEFTAQLELEQQNNLPVTPFYKDLDKYLTLATNEIGFINFFIKPFWVQIEQFGQGKLQQVSKNIEQNIQNWKQEKEQEEQKIAEVKS</sequence>
<dbReference type="PROSITE" id="PS00126">
    <property type="entry name" value="PDEASE_I_1"/>
    <property type="match status" value="1"/>
</dbReference>
<dbReference type="InterPro" id="IPR002073">
    <property type="entry name" value="PDEase_catalytic_dom"/>
</dbReference>
<evidence type="ECO:0000256" key="4">
    <source>
        <dbReference type="PIRSR" id="PIRSR623088-3"/>
    </source>
</evidence>
<dbReference type="GeneID" id="7829034"/>
<dbReference type="SUPFAM" id="SSF109604">
    <property type="entry name" value="HD-domain/PDEase-like"/>
    <property type="match status" value="1"/>
</dbReference>
<evidence type="ECO:0000313" key="8">
    <source>
        <dbReference type="EMBL" id="EAR87525.1"/>
    </source>
</evidence>